<accession>A0AAE8SW28</accession>
<evidence type="ECO:0000313" key="1">
    <source>
        <dbReference type="EMBL" id="SPO03361.1"/>
    </source>
</evidence>
<gene>
    <name evidence="1" type="ORF">DNG_06044</name>
</gene>
<evidence type="ECO:0000313" key="2">
    <source>
        <dbReference type="Proteomes" id="UP001187682"/>
    </source>
</evidence>
<name>A0AAE8SW28_9PEZI</name>
<proteinExistence type="predicted"/>
<reference evidence="1" key="1">
    <citation type="submission" date="2018-03" db="EMBL/GenBank/DDBJ databases">
        <authorList>
            <person name="Guldener U."/>
        </authorList>
    </citation>
    <scope>NUCLEOTIDE SEQUENCE</scope>
</reference>
<dbReference type="EMBL" id="ONZQ02000008">
    <property type="protein sequence ID" value="SPO03361.1"/>
    <property type="molecule type" value="Genomic_DNA"/>
</dbReference>
<dbReference type="AlphaFoldDB" id="A0AAE8SW28"/>
<protein>
    <submittedName>
        <fullName evidence="1">Uncharacterized protein</fullName>
    </submittedName>
</protein>
<dbReference type="Proteomes" id="UP001187682">
    <property type="component" value="Unassembled WGS sequence"/>
</dbReference>
<organism evidence="1 2">
    <name type="scientific">Cephalotrichum gorgonifer</name>
    <dbReference type="NCBI Taxonomy" id="2041049"/>
    <lineage>
        <taxon>Eukaryota</taxon>
        <taxon>Fungi</taxon>
        <taxon>Dikarya</taxon>
        <taxon>Ascomycota</taxon>
        <taxon>Pezizomycotina</taxon>
        <taxon>Sordariomycetes</taxon>
        <taxon>Hypocreomycetidae</taxon>
        <taxon>Microascales</taxon>
        <taxon>Microascaceae</taxon>
        <taxon>Cephalotrichum</taxon>
    </lineage>
</organism>
<comment type="caution">
    <text evidence="1">The sequence shown here is derived from an EMBL/GenBank/DDBJ whole genome shotgun (WGS) entry which is preliminary data.</text>
</comment>
<keyword evidence="2" id="KW-1185">Reference proteome</keyword>
<sequence length="287" mass="31682">MDRKVYFLAPTRHSPPDGPIALGNVIEDPRSPEIALNSRLSKAVREMQMQVHETVELNQSRTLDNSLTVQPSVWAKFVNTGGFVDVGADVGAKYSRTESSTYTFGKIVTREISPDLAAVRALFAEPEVQEMIKDRRWSLVMFMITGVQIAYGAEVVLARARERGVHFQTGVDLTPAGVPVSVGAGLEVSRAPGQELTTSYETPFVFAYRLRQIVYRKKKVEKQRDYVKGDLHGVDQGDGAGGEQDGVAYEAELDGLQEEDEELPEAFDFNVEEVDGEDGVECFVAYA</sequence>